<accession>K1QY46</accession>
<gene>
    <name evidence="1" type="ORF">CGI_10026350</name>
</gene>
<dbReference type="HOGENOM" id="CLU_1435731_0_0_1"/>
<dbReference type="AlphaFoldDB" id="K1QY46"/>
<dbReference type="InParanoid" id="K1QY46"/>
<protein>
    <submittedName>
        <fullName evidence="1">Uncharacterized protein</fullName>
    </submittedName>
</protein>
<proteinExistence type="predicted"/>
<name>K1QY46_MAGGI</name>
<reference evidence="1" key="1">
    <citation type="journal article" date="2012" name="Nature">
        <title>The oyster genome reveals stress adaptation and complexity of shell formation.</title>
        <authorList>
            <person name="Zhang G."/>
            <person name="Fang X."/>
            <person name="Guo X."/>
            <person name="Li L."/>
            <person name="Luo R."/>
            <person name="Xu F."/>
            <person name="Yang P."/>
            <person name="Zhang L."/>
            <person name="Wang X."/>
            <person name="Qi H."/>
            <person name="Xiong Z."/>
            <person name="Que H."/>
            <person name="Xie Y."/>
            <person name="Holland P.W."/>
            <person name="Paps J."/>
            <person name="Zhu Y."/>
            <person name="Wu F."/>
            <person name="Chen Y."/>
            <person name="Wang J."/>
            <person name="Peng C."/>
            <person name="Meng J."/>
            <person name="Yang L."/>
            <person name="Liu J."/>
            <person name="Wen B."/>
            <person name="Zhang N."/>
            <person name="Huang Z."/>
            <person name="Zhu Q."/>
            <person name="Feng Y."/>
            <person name="Mount A."/>
            <person name="Hedgecock D."/>
            <person name="Xu Z."/>
            <person name="Liu Y."/>
            <person name="Domazet-Loso T."/>
            <person name="Du Y."/>
            <person name="Sun X."/>
            <person name="Zhang S."/>
            <person name="Liu B."/>
            <person name="Cheng P."/>
            <person name="Jiang X."/>
            <person name="Li J."/>
            <person name="Fan D."/>
            <person name="Wang W."/>
            <person name="Fu W."/>
            <person name="Wang T."/>
            <person name="Wang B."/>
            <person name="Zhang J."/>
            <person name="Peng Z."/>
            <person name="Li Y."/>
            <person name="Li N."/>
            <person name="Wang J."/>
            <person name="Chen M."/>
            <person name="He Y."/>
            <person name="Tan F."/>
            <person name="Song X."/>
            <person name="Zheng Q."/>
            <person name="Huang R."/>
            <person name="Yang H."/>
            <person name="Du X."/>
            <person name="Chen L."/>
            <person name="Yang M."/>
            <person name="Gaffney P.M."/>
            <person name="Wang S."/>
            <person name="Luo L."/>
            <person name="She Z."/>
            <person name="Ming Y."/>
            <person name="Huang W."/>
            <person name="Zhang S."/>
            <person name="Huang B."/>
            <person name="Zhang Y."/>
            <person name="Qu T."/>
            <person name="Ni P."/>
            <person name="Miao G."/>
            <person name="Wang J."/>
            <person name="Wang Q."/>
            <person name="Steinberg C.E."/>
            <person name="Wang H."/>
            <person name="Li N."/>
            <person name="Qian L."/>
            <person name="Zhang G."/>
            <person name="Li Y."/>
            <person name="Yang H."/>
            <person name="Liu X."/>
            <person name="Wang J."/>
            <person name="Yin Y."/>
            <person name="Wang J."/>
        </authorList>
    </citation>
    <scope>NUCLEOTIDE SEQUENCE [LARGE SCALE GENOMIC DNA]</scope>
    <source>
        <strain evidence="1">05x7-T-G4-1.051#20</strain>
    </source>
</reference>
<dbReference type="Gene3D" id="2.10.80.10">
    <property type="entry name" value="Lipase, subunit A"/>
    <property type="match status" value="1"/>
</dbReference>
<evidence type="ECO:0000313" key="1">
    <source>
        <dbReference type="EMBL" id="EKC33860.1"/>
    </source>
</evidence>
<dbReference type="EMBL" id="JH819021">
    <property type="protein sequence ID" value="EKC33860.1"/>
    <property type="molecule type" value="Genomic_DNA"/>
</dbReference>
<sequence length="189" mass="20157">MNLLACGLVLLFVVLEFDCIQCSDTCCNDDSDCPELHCCVKPLRGKRSLASCGNSGGRCTRYGGLNEGCHVGHRFTCPCLPGLTCVGTGLREIPQGEVGCSDTCCNDDSDCPELHCCVKPLRGKRSLASCGNSGGRCTRYGGLNQGCHVGHRFTCPCLPGLTCVGTGLREIPQGEVGVCRTRSYGKKWR</sequence>
<organism evidence="1">
    <name type="scientific">Magallana gigas</name>
    <name type="common">Pacific oyster</name>
    <name type="synonym">Crassostrea gigas</name>
    <dbReference type="NCBI Taxonomy" id="29159"/>
    <lineage>
        <taxon>Eukaryota</taxon>
        <taxon>Metazoa</taxon>
        <taxon>Spiralia</taxon>
        <taxon>Lophotrochozoa</taxon>
        <taxon>Mollusca</taxon>
        <taxon>Bivalvia</taxon>
        <taxon>Autobranchia</taxon>
        <taxon>Pteriomorphia</taxon>
        <taxon>Ostreida</taxon>
        <taxon>Ostreoidea</taxon>
        <taxon>Ostreidae</taxon>
        <taxon>Magallana</taxon>
    </lineage>
</organism>